<dbReference type="InterPro" id="IPR050111">
    <property type="entry name" value="C-type_lectin/snaclec_domain"/>
</dbReference>
<accession>A0ABM5KNI4</accession>
<feature type="domain" description="C-type lectin" evidence="3">
    <location>
        <begin position="64"/>
        <end position="189"/>
    </location>
</feature>
<feature type="transmembrane region" description="Helical" evidence="2">
    <location>
        <begin position="20"/>
        <end position="37"/>
    </location>
</feature>
<organism evidence="4 5">
    <name type="scientific">Diabrotica virgifera virgifera</name>
    <name type="common">western corn rootworm</name>
    <dbReference type="NCBI Taxonomy" id="50390"/>
    <lineage>
        <taxon>Eukaryota</taxon>
        <taxon>Metazoa</taxon>
        <taxon>Ecdysozoa</taxon>
        <taxon>Arthropoda</taxon>
        <taxon>Hexapoda</taxon>
        <taxon>Insecta</taxon>
        <taxon>Pterygota</taxon>
        <taxon>Neoptera</taxon>
        <taxon>Endopterygota</taxon>
        <taxon>Coleoptera</taxon>
        <taxon>Polyphaga</taxon>
        <taxon>Cucujiformia</taxon>
        <taxon>Chrysomeloidea</taxon>
        <taxon>Chrysomelidae</taxon>
        <taxon>Galerucinae</taxon>
        <taxon>Diabroticina</taxon>
        <taxon>Diabroticites</taxon>
        <taxon>Diabrotica</taxon>
    </lineage>
</organism>
<dbReference type="SMART" id="SM00034">
    <property type="entry name" value="CLECT"/>
    <property type="match status" value="1"/>
</dbReference>
<dbReference type="PROSITE" id="PS00615">
    <property type="entry name" value="C_TYPE_LECTIN_1"/>
    <property type="match status" value="1"/>
</dbReference>
<dbReference type="PANTHER" id="PTHR22803">
    <property type="entry name" value="MANNOSE, PHOSPHOLIPASE, LECTIN RECEPTOR RELATED"/>
    <property type="match status" value="1"/>
</dbReference>
<dbReference type="InterPro" id="IPR001304">
    <property type="entry name" value="C-type_lectin-like"/>
</dbReference>
<evidence type="ECO:0000259" key="3">
    <source>
        <dbReference type="PROSITE" id="PS50041"/>
    </source>
</evidence>
<dbReference type="Proteomes" id="UP001652700">
    <property type="component" value="Unplaced"/>
</dbReference>
<proteinExistence type="predicted"/>
<dbReference type="InterPro" id="IPR016187">
    <property type="entry name" value="CTDL_fold"/>
</dbReference>
<evidence type="ECO:0000256" key="1">
    <source>
        <dbReference type="ARBA" id="ARBA00023157"/>
    </source>
</evidence>
<dbReference type="Gene3D" id="3.10.100.10">
    <property type="entry name" value="Mannose-Binding Protein A, subunit A"/>
    <property type="match status" value="1"/>
</dbReference>
<evidence type="ECO:0000313" key="4">
    <source>
        <dbReference type="EnsemblMetazoa" id="XP_050511756.1"/>
    </source>
</evidence>
<name>A0ABM5KNI4_DIAVI</name>
<reference evidence="4" key="1">
    <citation type="submission" date="2025-05" db="UniProtKB">
        <authorList>
            <consortium name="EnsemblMetazoa"/>
        </authorList>
    </citation>
    <scope>IDENTIFICATION</scope>
</reference>
<evidence type="ECO:0000256" key="2">
    <source>
        <dbReference type="SAM" id="Phobius"/>
    </source>
</evidence>
<evidence type="ECO:0000313" key="5">
    <source>
        <dbReference type="Proteomes" id="UP001652700"/>
    </source>
</evidence>
<sequence>MLTGKNFIDLLEQRVLETSFINMCFKFVGVLILVNLFSSYHVDAQIIDQVGDVQSQPSLHLIVNGSKSYYIGDVFQGNFFRSEQFCRQHGMNLVSIGSSAENDFLKTIIVKEGKSSGDGSVEFWTSGTKLPDSNRWIWFTTGRTITYFNWLQRQPDANKDYQCIQAKIINNLLQWSNKDCWEEYHFICETTRAFREGTGIPAVDIRSLVT</sequence>
<keyword evidence="2" id="KW-0812">Transmembrane</keyword>
<dbReference type="Pfam" id="PF00059">
    <property type="entry name" value="Lectin_C"/>
    <property type="match status" value="1"/>
</dbReference>
<dbReference type="SUPFAM" id="SSF56436">
    <property type="entry name" value="C-type lectin-like"/>
    <property type="match status" value="1"/>
</dbReference>
<dbReference type="InterPro" id="IPR016186">
    <property type="entry name" value="C-type_lectin-like/link_sf"/>
</dbReference>
<dbReference type="RefSeq" id="XP_050511756.1">
    <property type="nucleotide sequence ID" value="XM_050655799.1"/>
</dbReference>
<dbReference type="InterPro" id="IPR018378">
    <property type="entry name" value="C-type_lectin_CS"/>
</dbReference>
<dbReference type="CDD" id="cd00037">
    <property type="entry name" value="CLECT"/>
    <property type="match status" value="1"/>
</dbReference>
<dbReference type="GeneID" id="114328629"/>
<keyword evidence="1" id="KW-1015">Disulfide bond</keyword>
<keyword evidence="2" id="KW-0472">Membrane</keyword>
<keyword evidence="2" id="KW-1133">Transmembrane helix</keyword>
<dbReference type="EnsemblMetazoa" id="XM_050655799.1">
    <property type="protein sequence ID" value="XP_050511756.1"/>
    <property type="gene ID" value="LOC114328629"/>
</dbReference>
<keyword evidence="5" id="KW-1185">Reference proteome</keyword>
<protein>
    <recommendedName>
        <fullName evidence="3">C-type lectin domain-containing protein</fullName>
    </recommendedName>
</protein>
<dbReference type="PROSITE" id="PS50041">
    <property type="entry name" value="C_TYPE_LECTIN_2"/>
    <property type="match status" value="1"/>
</dbReference>